<dbReference type="GO" id="GO:0016491">
    <property type="term" value="F:oxidoreductase activity"/>
    <property type="evidence" value="ECO:0007669"/>
    <property type="project" value="InterPro"/>
</dbReference>
<dbReference type="InterPro" id="IPR013154">
    <property type="entry name" value="ADH-like_N"/>
</dbReference>
<dbReference type="PANTHER" id="PTHR11695:SF648">
    <property type="entry name" value="ZINC-BINDING OXIDOREDUCTASE"/>
    <property type="match status" value="1"/>
</dbReference>
<accession>A0A7W3R749</accession>
<evidence type="ECO:0000313" key="3">
    <source>
        <dbReference type="Proteomes" id="UP000539313"/>
    </source>
</evidence>
<dbReference type="InterPro" id="IPR002364">
    <property type="entry name" value="Quin_OxRdtase/zeta-crystal_CS"/>
</dbReference>
<dbReference type="SUPFAM" id="SSF51735">
    <property type="entry name" value="NAD(P)-binding Rossmann-fold domains"/>
    <property type="match status" value="1"/>
</dbReference>
<dbReference type="SUPFAM" id="SSF50129">
    <property type="entry name" value="GroES-like"/>
    <property type="match status" value="1"/>
</dbReference>
<dbReference type="GO" id="GO:0008270">
    <property type="term" value="F:zinc ion binding"/>
    <property type="evidence" value="ECO:0007669"/>
    <property type="project" value="InterPro"/>
</dbReference>
<protein>
    <submittedName>
        <fullName evidence="2">NADPH:quinone reductase-like Zn-dependent oxidoreductase</fullName>
    </submittedName>
</protein>
<gene>
    <name evidence="2" type="ORF">HNR21_001209</name>
</gene>
<evidence type="ECO:0000259" key="1">
    <source>
        <dbReference type="SMART" id="SM00829"/>
    </source>
</evidence>
<sequence length="326" mass="35390">MKAWSWDRYGPPDVLTLKDVDEPDIARDEVLVRVRAASVNPYDWRHMRAHPKLVRLSIGLRRPKPGLVLGADLAGVVERVGDEVTGLRPGDEVFGEVRLGSFAETVAVPHDRLAVKPARLTFEQAASVSMAAHTALQGLRDAGRISAGQRVLVNGASGGIGTFAVQLARTFGAEVTGVCSTRNLELVRSLGADDVVDYTREDFTAREGRYDLLMDIVGDRSLAELRRPLTSRGTLVIVGGIASPRGGLLGPAAQMLRGALASPFVSQRIASVSWKPNSTDLRFLAELMEREQIAPVIDRTYPFTEVPEALRYVEHGHARGKVAITV</sequence>
<feature type="domain" description="Enoyl reductase (ER)" evidence="1">
    <location>
        <begin position="10"/>
        <end position="324"/>
    </location>
</feature>
<dbReference type="Gene3D" id="3.90.180.10">
    <property type="entry name" value="Medium-chain alcohol dehydrogenases, catalytic domain"/>
    <property type="match status" value="1"/>
</dbReference>
<dbReference type="PANTHER" id="PTHR11695">
    <property type="entry name" value="ALCOHOL DEHYDROGENASE RELATED"/>
    <property type="match status" value="1"/>
</dbReference>
<dbReference type="SMART" id="SM00829">
    <property type="entry name" value="PKS_ER"/>
    <property type="match status" value="1"/>
</dbReference>
<dbReference type="Gene3D" id="3.40.50.720">
    <property type="entry name" value="NAD(P)-binding Rossmann-like Domain"/>
    <property type="match status" value="1"/>
</dbReference>
<keyword evidence="3" id="KW-1185">Reference proteome</keyword>
<dbReference type="Proteomes" id="UP000539313">
    <property type="component" value="Unassembled WGS sequence"/>
</dbReference>
<name>A0A7W3R749_9ACTN</name>
<dbReference type="InterPro" id="IPR011032">
    <property type="entry name" value="GroES-like_sf"/>
</dbReference>
<organism evidence="2 3">
    <name type="scientific">Thermomonospora cellulosilytica</name>
    <dbReference type="NCBI Taxonomy" id="1411118"/>
    <lineage>
        <taxon>Bacteria</taxon>
        <taxon>Bacillati</taxon>
        <taxon>Actinomycetota</taxon>
        <taxon>Actinomycetes</taxon>
        <taxon>Streptosporangiales</taxon>
        <taxon>Thermomonosporaceae</taxon>
        <taxon>Thermomonospora</taxon>
    </lineage>
</organism>
<dbReference type="InterPro" id="IPR036291">
    <property type="entry name" value="NAD(P)-bd_dom_sf"/>
</dbReference>
<dbReference type="EMBL" id="JACJII010000001">
    <property type="protein sequence ID" value="MBA9002327.1"/>
    <property type="molecule type" value="Genomic_DNA"/>
</dbReference>
<dbReference type="PROSITE" id="PS01162">
    <property type="entry name" value="QOR_ZETA_CRYSTAL"/>
    <property type="match status" value="1"/>
</dbReference>
<dbReference type="InterPro" id="IPR020843">
    <property type="entry name" value="ER"/>
</dbReference>
<comment type="caution">
    <text evidence="2">The sequence shown here is derived from an EMBL/GenBank/DDBJ whole genome shotgun (WGS) entry which is preliminary data.</text>
</comment>
<dbReference type="InterPro" id="IPR050700">
    <property type="entry name" value="YIM1/Zinc_Alcohol_DH_Fams"/>
</dbReference>
<proteinExistence type="predicted"/>
<evidence type="ECO:0000313" key="2">
    <source>
        <dbReference type="EMBL" id="MBA9002327.1"/>
    </source>
</evidence>
<reference evidence="2 3" key="1">
    <citation type="submission" date="2020-08" db="EMBL/GenBank/DDBJ databases">
        <title>Sequencing the genomes of 1000 actinobacteria strains.</title>
        <authorList>
            <person name="Klenk H.-P."/>
        </authorList>
    </citation>
    <scope>NUCLEOTIDE SEQUENCE [LARGE SCALE GENOMIC DNA]</scope>
    <source>
        <strain evidence="2 3">DSM 45823</strain>
    </source>
</reference>
<dbReference type="RefSeq" id="WP_182704392.1">
    <property type="nucleotide sequence ID" value="NZ_JACJII010000001.1"/>
</dbReference>
<dbReference type="AlphaFoldDB" id="A0A7W3R749"/>
<dbReference type="Pfam" id="PF08240">
    <property type="entry name" value="ADH_N"/>
    <property type="match status" value="1"/>
</dbReference>
<dbReference type="CDD" id="cd08267">
    <property type="entry name" value="MDR1"/>
    <property type="match status" value="1"/>
</dbReference>
<dbReference type="Pfam" id="PF13602">
    <property type="entry name" value="ADH_zinc_N_2"/>
    <property type="match status" value="1"/>
</dbReference>